<dbReference type="AlphaFoldDB" id="A0A917UVL6"/>
<evidence type="ECO:0000313" key="5">
    <source>
        <dbReference type="Proteomes" id="UP000658382"/>
    </source>
</evidence>
<feature type="chain" id="PRO_5036997298" evidence="2">
    <location>
        <begin position="23"/>
        <end position="220"/>
    </location>
</feature>
<dbReference type="PROSITE" id="PS51257">
    <property type="entry name" value="PROKAR_LIPOPROTEIN"/>
    <property type="match status" value="1"/>
</dbReference>
<dbReference type="Proteomes" id="UP000658382">
    <property type="component" value="Unassembled WGS sequence"/>
</dbReference>
<evidence type="ECO:0000256" key="2">
    <source>
        <dbReference type="SAM" id="SignalP"/>
    </source>
</evidence>
<sequence>MKKKIFLSLFMVILAVSTTACGDQQNEKANVNQGENQNEDQNDSSHEKSQDLSYYDNDLFYGDSIFKGLSDVLDGDHVISSAGATTQFAMENVDKIVDQAPESIYILLGSDDLLMPVDHPVEHSMKFYKKFIEKIKKKLPDTQIHVLSVTPVTQAALKKEPRYKNIPKYNKGLQKMASQVKVDYIDLSPLFEKHQNLHVKDGVHLKSRFYSLLLSYIQKQ</sequence>
<keyword evidence="2" id="KW-0732">Signal</keyword>
<evidence type="ECO:0000313" key="4">
    <source>
        <dbReference type="EMBL" id="GGJ88658.1"/>
    </source>
</evidence>
<dbReference type="Gene3D" id="3.40.50.1110">
    <property type="entry name" value="SGNH hydrolase"/>
    <property type="match status" value="1"/>
</dbReference>
<name>A0A917UVL6_9BACI</name>
<keyword evidence="5" id="KW-1185">Reference proteome</keyword>
<reference evidence="4" key="1">
    <citation type="journal article" date="2014" name="Int. J. Syst. Evol. Microbiol.">
        <title>Complete genome sequence of Corynebacterium casei LMG S-19264T (=DSM 44701T), isolated from a smear-ripened cheese.</title>
        <authorList>
            <consortium name="US DOE Joint Genome Institute (JGI-PGF)"/>
            <person name="Walter F."/>
            <person name="Albersmeier A."/>
            <person name="Kalinowski J."/>
            <person name="Ruckert C."/>
        </authorList>
    </citation>
    <scope>NUCLEOTIDE SEQUENCE</scope>
    <source>
        <strain evidence="4">JCM 12580</strain>
    </source>
</reference>
<dbReference type="RefSeq" id="WP_188631881.1">
    <property type="nucleotide sequence ID" value="NZ_BMNQ01000007.1"/>
</dbReference>
<organism evidence="4 5">
    <name type="scientific">Lentibacillus kapialis</name>
    <dbReference type="NCBI Taxonomy" id="340214"/>
    <lineage>
        <taxon>Bacteria</taxon>
        <taxon>Bacillati</taxon>
        <taxon>Bacillota</taxon>
        <taxon>Bacilli</taxon>
        <taxon>Bacillales</taxon>
        <taxon>Bacillaceae</taxon>
        <taxon>Lentibacillus</taxon>
    </lineage>
</organism>
<gene>
    <name evidence="4" type="ORF">GCM10007063_08960</name>
</gene>
<dbReference type="InterPro" id="IPR013830">
    <property type="entry name" value="SGNH_hydro"/>
</dbReference>
<evidence type="ECO:0000259" key="3">
    <source>
        <dbReference type="Pfam" id="PF13472"/>
    </source>
</evidence>
<protein>
    <submittedName>
        <fullName evidence="4">Lipase</fullName>
    </submittedName>
</protein>
<feature type="signal peptide" evidence="2">
    <location>
        <begin position="1"/>
        <end position="22"/>
    </location>
</feature>
<comment type="caution">
    <text evidence="4">The sequence shown here is derived from an EMBL/GenBank/DDBJ whole genome shotgun (WGS) entry which is preliminary data.</text>
</comment>
<dbReference type="SUPFAM" id="SSF52266">
    <property type="entry name" value="SGNH hydrolase"/>
    <property type="match status" value="1"/>
</dbReference>
<feature type="region of interest" description="Disordered" evidence="1">
    <location>
        <begin position="30"/>
        <end position="49"/>
    </location>
</feature>
<feature type="domain" description="SGNH hydrolase-type esterase" evidence="3">
    <location>
        <begin position="79"/>
        <end position="209"/>
    </location>
</feature>
<dbReference type="Pfam" id="PF13472">
    <property type="entry name" value="Lipase_GDSL_2"/>
    <property type="match status" value="1"/>
</dbReference>
<reference evidence="4" key="2">
    <citation type="submission" date="2020-09" db="EMBL/GenBank/DDBJ databases">
        <authorList>
            <person name="Sun Q."/>
            <person name="Ohkuma M."/>
        </authorList>
    </citation>
    <scope>NUCLEOTIDE SEQUENCE</scope>
    <source>
        <strain evidence="4">JCM 12580</strain>
    </source>
</reference>
<evidence type="ECO:0000256" key="1">
    <source>
        <dbReference type="SAM" id="MobiDB-lite"/>
    </source>
</evidence>
<dbReference type="EMBL" id="BMNQ01000007">
    <property type="protein sequence ID" value="GGJ88658.1"/>
    <property type="molecule type" value="Genomic_DNA"/>
</dbReference>
<accession>A0A917UVL6</accession>
<dbReference type="InterPro" id="IPR036514">
    <property type="entry name" value="SGNH_hydro_sf"/>
</dbReference>
<proteinExistence type="predicted"/>